<proteinExistence type="predicted"/>
<name>I4Z3P7_9HYPH</name>
<evidence type="ECO:0000313" key="2">
    <source>
        <dbReference type="Proteomes" id="UP000003947"/>
    </source>
</evidence>
<dbReference type="EMBL" id="JH660635">
    <property type="protein sequence ID" value="EIM30839.1"/>
    <property type="molecule type" value="Genomic_DNA"/>
</dbReference>
<dbReference type="PATRIC" id="fig|864069.3.peg.389"/>
<dbReference type="Proteomes" id="UP000003947">
    <property type="component" value="Unassembled WGS sequence"/>
</dbReference>
<evidence type="ECO:0000313" key="1">
    <source>
        <dbReference type="EMBL" id="EIM30839.1"/>
    </source>
</evidence>
<keyword evidence="2" id="KW-1185">Reference proteome</keyword>
<sequence>MRLGTGQSGALMQNQQHISSLLDRLIVGTNQSFDLHGLLQSTSRTLANLDFEHLHEVQRVERSRTDPVLKKQIIGNLQRRHRERRQPYTMLIAELQKHLSSAMADDLHAVG</sequence>
<dbReference type="STRING" id="864069.MicloDRAFT_00003660"/>
<reference evidence="1 2" key="1">
    <citation type="submission" date="2012-02" db="EMBL/GenBank/DDBJ databases">
        <title>Improved High-Quality Draft sequence of Microvirga sp. WSM3557.</title>
        <authorList>
            <consortium name="US DOE Joint Genome Institute"/>
            <person name="Lucas S."/>
            <person name="Han J."/>
            <person name="Lapidus A."/>
            <person name="Cheng J.-F."/>
            <person name="Goodwin L."/>
            <person name="Pitluck S."/>
            <person name="Peters L."/>
            <person name="Zhang X."/>
            <person name="Detter J.C."/>
            <person name="Han C."/>
            <person name="Tapia R."/>
            <person name="Land M."/>
            <person name="Hauser L."/>
            <person name="Kyrpides N."/>
            <person name="Ivanova N."/>
            <person name="Pagani I."/>
            <person name="Brau L."/>
            <person name="Yates R."/>
            <person name="O'Hara G."/>
            <person name="Rui T."/>
            <person name="Howieson J."/>
            <person name="Reeve W."/>
            <person name="Woyke T."/>
        </authorList>
    </citation>
    <scope>NUCLEOTIDE SEQUENCE [LARGE SCALE GENOMIC DNA]</scope>
    <source>
        <strain evidence="1 2">WSM3557</strain>
    </source>
</reference>
<gene>
    <name evidence="1" type="ORF">MicloDRAFT_00003660</name>
</gene>
<accession>I4Z3P7</accession>
<protein>
    <submittedName>
        <fullName evidence="1">Uncharacterized protein</fullName>
    </submittedName>
</protein>
<dbReference type="HOGENOM" id="CLU_2155439_0_0_5"/>
<dbReference type="AlphaFoldDB" id="I4Z3P7"/>
<organism evidence="1 2">
    <name type="scientific">Microvirga lotononidis</name>
    <dbReference type="NCBI Taxonomy" id="864069"/>
    <lineage>
        <taxon>Bacteria</taxon>
        <taxon>Pseudomonadati</taxon>
        <taxon>Pseudomonadota</taxon>
        <taxon>Alphaproteobacteria</taxon>
        <taxon>Hyphomicrobiales</taxon>
        <taxon>Methylobacteriaceae</taxon>
        <taxon>Microvirga</taxon>
    </lineage>
</organism>